<evidence type="ECO:0000313" key="3">
    <source>
        <dbReference type="Proteomes" id="UP000001353"/>
    </source>
</evidence>
<organism evidence="2 3">
    <name type="scientific">Roseobacter litoralis (strain ATCC 49566 / DSM 6996 / JCM 21268 / NBRC 15278 / OCh 149)</name>
    <dbReference type="NCBI Taxonomy" id="391595"/>
    <lineage>
        <taxon>Bacteria</taxon>
        <taxon>Pseudomonadati</taxon>
        <taxon>Pseudomonadota</taxon>
        <taxon>Alphaproteobacteria</taxon>
        <taxon>Rhodobacterales</taxon>
        <taxon>Roseobacteraceae</taxon>
        <taxon>Roseobacter</taxon>
    </lineage>
</organism>
<name>F7ZC73_ROSLO</name>
<protein>
    <submittedName>
        <fullName evidence="2">Uncharacterized protein</fullName>
    </submittedName>
</protein>
<sequence>MIRSPQISSIRTGAAIGVVVLNLAGCGFIAERLKDEPVKRVQALAPDQACDAAEQTQNRLSGGYLRQAEAGGLAFDPVLIAGRSNRNGLREEIDLNDKSQPRETEDIPGTTFIGTKKATAKPRVGFGQPGKLPNVYDVTYAINKINFTGPMVVGPSAVVSEIPTSGATLYTGKVELSIIAPDEAGDLITTKAAGRFTMKAGFATQRGSFSATDFDKSLSFDRLIWSNLFLCGTRFVSSGKGVVGVQTGDGPVLAPFKADRNPAPFGALFESSQFAPTERPAPPESFGGVLVIQSDNGTIIAVFLSDQAKEQESDV</sequence>
<dbReference type="eggNOG" id="ENOG5032QNR">
    <property type="taxonomic scope" value="Bacteria"/>
</dbReference>
<reference evidence="2 3" key="1">
    <citation type="journal article" date="2011" name="BMC Genomics">
        <title>Comparative genome analysis and genome-guided physiological analysis of Roseobacter litoralis.</title>
        <authorList>
            <person name="Kalhoefer D."/>
            <person name="Thole S."/>
            <person name="Voget S."/>
            <person name="Lehmann R."/>
            <person name="Liesegang H."/>
            <person name="Wollher A."/>
            <person name="Daniel R."/>
            <person name="Simon M."/>
            <person name="Brinkhoff T."/>
        </authorList>
    </citation>
    <scope>NUCLEOTIDE SEQUENCE [LARGE SCALE GENOMIC DNA]</scope>
    <source>
        <strain evidence="3">ATCC 49566 / DSM 6996 / JCM 21268 / NBRC 15278 / OCh 149</strain>
    </source>
</reference>
<dbReference type="RefSeq" id="WP_013963529.1">
    <property type="nucleotide sequence ID" value="NC_015730.1"/>
</dbReference>
<dbReference type="EMBL" id="CP002623">
    <property type="protein sequence ID" value="AEI95646.1"/>
    <property type="molecule type" value="Genomic_DNA"/>
</dbReference>
<dbReference type="HOGENOM" id="CLU_882454_0_0_5"/>
<dbReference type="OrthoDB" id="7638956at2"/>
<dbReference type="STRING" id="391595.RLO149_c037320"/>
<evidence type="ECO:0000313" key="2">
    <source>
        <dbReference type="EMBL" id="AEI95646.1"/>
    </source>
</evidence>
<proteinExistence type="predicted"/>
<dbReference type="KEGG" id="rli:RLO149_c037320"/>
<keyword evidence="1" id="KW-0472">Membrane</keyword>
<keyword evidence="1" id="KW-1133">Transmembrane helix</keyword>
<feature type="transmembrane region" description="Helical" evidence="1">
    <location>
        <begin position="12"/>
        <end position="30"/>
    </location>
</feature>
<evidence type="ECO:0000256" key="1">
    <source>
        <dbReference type="SAM" id="Phobius"/>
    </source>
</evidence>
<keyword evidence="3" id="KW-1185">Reference proteome</keyword>
<accession>F7ZC73</accession>
<dbReference type="Proteomes" id="UP000001353">
    <property type="component" value="Chromosome"/>
</dbReference>
<gene>
    <name evidence="2" type="ordered locus">RLO149_c037320</name>
</gene>
<keyword evidence="1" id="KW-0812">Transmembrane</keyword>
<dbReference type="AlphaFoldDB" id="F7ZC73"/>